<dbReference type="EMBL" id="CAACVJ010000191">
    <property type="protein sequence ID" value="VEP14565.1"/>
    <property type="molecule type" value="Genomic_DNA"/>
</dbReference>
<dbReference type="AlphaFoldDB" id="A0A563VT18"/>
<dbReference type="RefSeq" id="WP_144873177.1">
    <property type="nucleotide sequence ID" value="NZ_LR214013.1"/>
</dbReference>
<name>A0A563VT18_9CYAN</name>
<sequence length="256" mass="28113">MSVWIIGGTGDSAALIKAISAVTSDYVVTVTTPEARQLYGSICDVIVGAMNRSLMAQFCRNYGVVAIVDASHPFAVEVSQNAIAIAQNCNLPYLRYERAKVNSVAASQHLELDSFETLLQGDYLLNQRVLLTVGCQVLPQFQSWQEHSTLFARVLPKLNSLQMALDSGFTSDRLIALRPPFSEALEIALWQQWQISLVVTKASGKSGGEDVKSKVADLLGIPLIVIARPKITYPQQTSDIKEVTRFCLRNLQLKKG</sequence>
<dbReference type="Pfam" id="PF02571">
    <property type="entry name" value="CbiJ"/>
    <property type="match status" value="1"/>
</dbReference>
<reference evidence="4 5" key="1">
    <citation type="submission" date="2019-01" db="EMBL/GenBank/DDBJ databases">
        <authorList>
            <person name="Brito A."/>
        </authorList>
    </citation>
    <scope>NUCLEOTIDE SEQUENCE [LARGE SCALE GENOMIC DNA]</scope>
    <source>
        <strain evidence="4">1</strain>
    </source>
</reference>
<gene>
    <name evidence="4" type="primary">cbiJ</name>
    <name evidence="4" type="ORF">H1P_2700008</name>
</gene>
<comment type="pathway">
    <text evidence="1">Cofactor biosynthesis; adenosylcobalamin biosynthesis.</text>
</comment>
<dbReference type="OrthoDB" id="9780707at2"/>
<evidence type="ECO:0000313" key="5">
    <source>
        <dbReference type="Proteomes" id="UP000320055"/>
    </source>
</evidence>
<dbReference type="GO" id="GO:0016994">
    <property type="term" value="F:precorrin-6A reductase activity"/>
    <property type="evidence" value="ECO:0007669"/>
    <property type="project" value="InterPro"/>
</dbReference>
<keyword evidence="3 4" id="KW-0560">Oxidoreductase</keyword>
<organism evidence="4 5">
    <name type="scientific">Hyella patelloides LEGE 07179</name>
    <dbReference type="NCBI Taxonomy" id="945734"/>
    <lineage>
        <taxon>Bacteria</taxon>
        <taxon>Bacillati</taxon>
        <taxon>Cyanobacteriota</taxon>
        <taxon>Cyanophyceae</taxon>
        <taxon>Pleurocapsales</taxon>
        <taxon>Hyellaceae</taxon>
        <taxon>Hyella</taxon>
    </lineage>
</organism>
<dbReference type="UniPathway" id="UPA00148"/>
<evidence type="ECO:0000256" key="3">
    <source>
        <dbReference type="ARBA" id="ARBA00023002"/>
    </source>
</evidence>
<evidence type="ECO:0000256" key="1">
    <source>
        <dbReference type="ARBA" id="ARBA00004953"/>
    </source>
</evidence>
<dbReference type="PANTHER" id="PTHR36925">
    <property type="entry name" value="COBALT-PRECORRIN-6A REDUCTASE"/>
    <property type="match status" value="1"/>
</dbReference>
<dbReference type="NCBIfam" id="TIGR00715">
    <property type="entry name" value="precor6x_red"/>
    <property type="match status" value="1"/>
</dbReference>
<keyword evidence="5" id="KW-1185">Reference proteome</keyword>
<proteinExistence type="predicted"/>
<dbReference type="PROSITE" id="PS51014">
    <property type="entry name" value="COBK_CBIJ"/>
    <property type="match status" value="1"/>
</dbReference>
<dbReference type="GO" id="GO:0009236">
    <property type="term" value="P:cobalamin biosynthetic process"/>
    <property type="evidence" value="ECO:0007669"/>
    <property type="project" value="UniProtKB-UniPathway"/>
</dbReference>
<dbReference type="PANTHER" id="PTHR36925:SF1">
    <property type="entry name" value="COBALT-PRECORRIN-6A REDUCTASE"/>
    <property type="match status" value="1"/>
</dbReference>
<dbReference type="Proteomes" id="UP000320055">
    <property type="component" value="Unassembled WGS sequence"/>
</dbReference>
<evidence type="ECO:0000256" key="2">
    <source>
        <dbReference type="ARBA" id="ARBA00022573"/>
    </source>
</evidence>
<accession>A0A563VT18</accession>
<keyword evidence="2" id="KW-0169">Cobalamin biosynthesis</keyword>
<dbReference type="NCBIfam" id="NF005970">
    <property type="entry name" value="PRK08057.1-4"/>
    <property type="match status" value="1"/>
</dbReference>
<dbReference type="InterPro" id="IPR003723">
    <property type="entry name" value="Precorrin-6x_reduct"/>
</dbReference>
<dbReference type="EC" id="1.3.1.106" evidence="4"/>
<protein>
    <submittedName>
        <fullName evidence="4">Cobalt-precorrin-6A reductase</fullName>
        <ecNumber evidence="4">1.3.1.106</ecNumber>
    </submittedName>
</protein>
<evidence type="ECO:0000313" key="4">
    <source>
        <dbReference type="EMBL" id="VEP14565.1"/>
    </source>
</evidence>